<name>A0ABQ9GJW7_9NEOP</name>
<gene>
    <name evidence="1" type="ORF">PR048_025916</name>
</gene>
<reference evidence="1 2" key="1">
    <citation type="submission" date="2023-02" db="EMBL/GenBank/DDBJ databases">
        <title>LHISI_Scaffold_Assembly.</title>
        <authorList>
            <person name="Stuart O.P."/>
            <person name="Cleave R."/>
            <person name="Magrath M.J.L."/>
            <person name="Mikheyev A.S."/>
        </authorList>
    </citation>
    <scope>NUCLEOTIDE SEQUENCE [LARGE SCALE GENOMIC DNA]</scope>
    <source>
        <strain evidence="1">Daus_M_001</strain>
        <tissue evidence="1">Leg muscle</tissue>
    </source>
</reference>
<keyword evidence="2" id="KW-1185">Reference proteome</keyword>
<accession>A0ABQ9GJW7</accession>
<organism evidence="1 2">
    <name type="scientific">Dryococelus australis</name>
    <dbReference type="NCBI Taxonomy" id="614101"/>
    <lineage>
        <taxon>Eukaryota</taxon>
        <taxon>Metazoa</taxon>
        <taxon>Ecdysozoa</taxon>
        <taxon>Arthropoda</taxon>
        <taxon>Hexapoda</taxon>
        <taxon>Insecta</taxon>
        <taxon>Pterygota</taxon>
        <taxon>Neoptera</taxon>
        <taxon>Polyneoptera</taxon>
        <taxon>Phasmatodea</taxon>
        <taxon>Verophasmatodea</taxon>
        <taxon>Anareolatae</taxon>
        <taxon>Phasmatidae</taxon>
        <taxon>Eurycanthinae</taxon>
        <taxon>Dryococelus</taxon>
    </lineage>
</organism>
<comment type="caution">
    <text evidence="1">The sequence shown here is derived from an EMBL/GenBank/DDBJ whole genome shotgun (WGS) entry which is preliminary data.</text>
</comment>
<proteinExistence type="predicted"/>
<sequence length="256" mass="28181">MGQRVKVLCYACPDPGSQIPVTLTGKGKFEGIKGNFNVAAGRLRFGCQMPICPNQPLLATNILPEIIFQAGSQKLYPGWLMAQQGLNDQVTTHSTTLRSRHAFILKAVAAAVRLNLIFKLFLQVDDVFRRVKMITVINVSLLTSHQGDPGSIPGRATPDSRMWESCRTMPLVGGPSRGSPVSPGTPLRRCFIHTSITLIGSQDLDVKSRPNLFTLNFEKNNARAVAVPFEPETSWLLDHKDTGQILPLKSNRKITH</sequence>
<dbReference type="EMBL" id="JARBHB010000011">
    <property type="protein sequence ID" value="KAJ8872312.1"/>
    <property type="molecule type" value="Genomic_DNA"/>
</dbReference>
<evidence type="ECO:0000313" key="1">
    <source>
        <dbReference type="EMBL" id="KAJ8872312.1"/>
    </source>
</evidence>
<evidence type="ECO:0000313" key="2">
    <source>
        <dbReference type="Proteomes" id="UP001159363"/>
    </source>
</evidence>
<protein>
    <submittedName>
        <fullName evidence="1">Uncharacterized protein</fullName>
    </submittedName>
</protein>
<dbReference type="Proteomes" id="UP001159363">
    <property type="component" value="Chromosome 10"/>
</dbReference>